<keyword evidence="4 7" id="KW-1133">Transmembrane helix</keyword>
<dbReference type="GO" id="GO:0005789">
    <property type="term" value="C:endoplasmic reticulum membrane"/>
    <property type="evidence" value="ECO:0007669"/>
    <property type="project" value="TreeGrafter"/>
</dbReference>
<evidence type="ECO:0000313" key="9">
    <source>
        <dbReference type="EMBL" id="QHT33496.1"/>
    </source>
</evidence>
<evidence type="ECO:0000256" key="5">
    <source>
        <dbReference type="ARBA" id="ARBA00023098"/>
    </source>
</evidence>
<keyword evidence="5" id="KW-0443">Lipid metabolism</keyword>
<sequence>MITGIYFKLICLFVLLFIVCYFSERIINKKSYEKGKPINKVVIPDIIQENIPNMRNLDIISDLFVCFITFTFFVLFLLNGNYKYLIFYFFVFLLMRIITFIYFISTTLPDSSKTCTYGTDFFTTAMTMGSCNNLGISGHFVNIVFQLGLLYRYYGSEYWFLYLIAYILAFMLICASRNHYTIDCITSTFVALFFIYEINNIQKGLNYVIGKKYFNL</sequence>
<evidence type="ECO:0000256" key="1">
    <source>
        <dbReference type="ARBA" id="ARBA00004141"/>
    </source>
</evidence>
<dbReference type="InterPro" id="IPR025749">
    <property type="entry name" value="Sphingomyelin_synth-like_dom"/>
</dbReference>
<feature type="transmembrane region" description="Helical" evidence="7">
    <location>
        <begin position="59"/>
        <end position="78"/>
    </location>
</feature>
<evidence type="ECO:0000256" key="4">
    <source>
        <dbReference type="ARBA" id="ARBA00022989"/>
    </source>
</evidence>
<feature type="transmembrane region" description="Helical" evidence="7">
    <location>
        <begin position="134"/>
        <end position="153"/>
    </location>
</feature>
<evidence type="ECO:0000256" key="7">
    <source>
        <dbReference type="SAM" id="Phobius"/>
    </source>
</evidence>
<evidence type="ECO:0000256" key="6">
    <source>
        <dbReference type="ARBA" id="ARBA00023136"/>
    </source>
</evidence>
<dbReference type="Pfam" id="PF14360">
    <property type="entry name" value="PAP2_C"/>
    <property type="match status" value="1"/>
</dbReference>
<evidence type="ECO:0000259" key="8">
    <source>
        <dbReference type="Pfam" id="PF14360"/>
    </source>
</evidence>
<dbReference type="GO" id="GO:0005886">
    <property type="term" value="C:plasma membrane"/>
    <property type="evidence" value="ECO:0007669"/>
    <property type="project" value="TreeGrafter"/>
</dbReference>
<name>A0A6C0EWG0_9ZZZZ</name>
<keyword evidence="6 7" id="KW-0472">Membrane</keyword>
<dbReference type="InterPro" id="IPR045221">
    <property type="entry name" value="Sphingomyelin_synth-like"/>
</dbReference>
<feature type="transmembrane region" description="Helical" evidence="7">
    <location>
        <begin position="84"/>
        <end position="104"/>
    </location>
</feature>
<organism evidence="9">
    <name type="scientific">viral metagenome</name>
    <dbReference type="NCBI Taxonomy" id="1070528"/>
    <lineage>
        <taxon>unclassified sequences</taxon>
        <taxon>metagenomes</taxon>
        <taxon>organismal metagenomes</taxon>
    </lineage>
</organism>
<feature type="domain" description="Sphingomyelin synthase-like" evidence="8">
    <location>
        <begin position="130"/>
        <end position="194"/>
    </location>
</feature>
<dbReference type="AlphaFoldDB" id="A0A6C0EWG0"/>
<feature type="transmembrane region" description="Helical" evidence="7">
    <location>
        <begin position="159"/>
        <end position="175"/>
    </location>
</feature>
<dbReference type="EMBL" id="MN738968">
    <property type="protein sequence ID" value="QHT33496.1"/>
    <property type="molecule type" value="Genomic_DNA"/>
</dbReference>
<reference evidence="9" key="1">
    <citation type="journal article" date="2020" name="Nature">
        <title>Giant virus diversity and host interactions through global metagenomics.</title>
        <authorList>
            <person name="Schulz F."/>
            <person name="Roux S."/>
            <person name="Paez-Espino D."/>
            <person name="Jungbluth S."/>
            <person name="Walsh D.A."/>
            <person name="Denef V.J."/>
            <person name="McMahon K.D."/>
            <person name="Konstantinidis K.T."/>
            <person name="Eloe-Fadrosh E.A."/>
            <person name="Kyrpides N.C."/>
            <person name="Woyke T."/>
        </authorList>
    </citation>
    <scope>NUCLEOTIDE SEQUENCE</scope>
    <source>
        <strain evidence="9">GVMAG-M-3300009161-36</strain>
    </source>
</reference>
<feature type="transmembrane region" description="Helical" evidence="7">
    <location>
        <begin position="6"/>
        <end position="23"/>
    </location>
</feature>
<proteinExistence type="predicted"/>
<dbReference type="GO" id="GO:0033188">
    <property type="term" value="F:sphingomyelin synthase activity"/>
    <property type="evidence" value="ECO:0007669"/>
    <property type="project" value="TreeGrafter"/>
</dbReference>
<evidence type="ECO:0000256" key="3">
    <source>
        <dbReference type="ARBA" id="ARBA00022692"/>
    </source>
</evidence>
<keyword evidence="3 7" id="KW-0812">Transmembrane</keyword>
<dbReference type="GO" id="GO:0046513">
    <property type="term" value="P:ceramide biosynthetic process"/>
    <property type="evidence" value="ECO:0007669"/>
    <property type="project" value="TreeGrafter"/>
</dbReference>
<dbReference type="PANTHER" id="PTHR21290:SF25">
    <property type="entry name" value="SPHINGOMYELIN SYNTHASE-RELATED PROTEIN 1"/>
    <property type="match status" value="1"/>
</dbReference>
<accession>A0A6C0EWG0</accession>
<evidence type="ECO:0000256" key="2">
    <source>
        <dbReference type="ARBA" id="ARBA00022679"/>
    </source>
</evidence>
<dbReference type="GO" id="GO:0000139">
    <property type="term" value="C:Golgi membrane"/>
    <property type="evidence" value="ECO:0007669"/>
    <property type="project" value="TreeGrafter"/>
</dbReference>
<keyword evidence="2" id="KW-0808">Transferase</keyword>
<dbReference type="GO" id="GO:0047493">
    <property type="term" value="F:ceramide cholinephosphotransferase activity"/>
    <property type="evidence" value="ECO:0007669"/>
    <property type="project" value="TreeGrafter"/>
</dbReference>
<comment type="subcellular location">
    <subcellularLocation>
        <location evidence="1">Membrane</location>
        <topology evidence="1">Multi-pass membrane protein</topology>
    </subcellularLocation>
</comment>
<dbReference type="PANTHER" id="PTHR21290">
    <property type="entry name" value="SPHINGOMYELIN SYNTHETASE"/>
    <property type="match status" value="1"/>
</dbReference>
<protein>
    <recommendedName>
        <fullName evidence="8">Sphingomyelin synthase-like domain-containing protein</fullName>
    </recommendedName>
</protein>